<dbReference type="InterPro" id="IPR043968">
    <property type="entry name" value="SGNH"/>
</dbReference>
<dbReference type="Proteomes" id="UP000534001">
    <property type="component" value="Unassembled WGS sequence"/>
</dbReference>
<dbReference type="GO" id="GO:0016020">
    <property type="term" value="C:membrane"/>
    <property type="evidence" value="ECO:0007669"/>
    <property type="project" value="TreeGrafter"/>
</dbReference>
<feature type="transmembrane region" description="Helical" evidence="3">
    <location>
        <begin position="233"/>
        <end position="252"/>
    </location>
</feature>
<feature type="domain" description="Acyltransferase 3" evidence="4">
    <location>
        <begin position="15"/>
        <end position="343"/>
    </location>
</feature>
<feature type="transmembrane region" description="Helical" evidence="3">
    <location>
        <begin position="258"/>
        <end position="276"/>
    </location>
</feature>
<organism evidence="6 8">
    <name type="scientific">Jeotgalicoccus coquinae</name>
    <dbReference type="NCBI Taxonomy" id="709509"/>
    <lineage>
        <taxon>Bacteria</taxon>
        <taxon>Bacillati</taxon>
        <taxon>Bacillota</taxon>
        <taxon>Bacilli</taxon>
        <taxon>Bacillales</taxon>
        <taxon>Staphylococcaceae</taxon>
        <taxon>Jeotgalicoccus</taxon>
    </lineage>
</organism>
<keyword evidence="3" id="KW-1133">Transmembrane helix</keyword>
<reference evidence="6 8" key="1">
    <citation type="submission" date="2020-07" db="EMBL/GenBank/DDBJ databases">
        <authorList>
            <person name="Criscuolo A."/>
        </authorList>
    </citation>
    <scope>NUCLEOTIDE SEQUENCE [LARGE SCALE GENOMIC DNA]</scope>
    <source>
        <strain evidence="6">CIP111751</strain>
    </source>
</reference>
<protein>
    <submittedName>
        <fullName evidence="7">Peptidoglycan/LPS O-acetylase OafA/YrhL</fullName>
    </submittedName>
</protein>
<feature type="transmembrane region" description="Helical" evidence="3">
    <location>
        <begin position="207"/>
        <end position="224"/>
    </location>
</feature>
<evidence type="ECO:0000256" key="1">
    <source>
        <dbReference type="ARBA" id="ARBA00004370"/>
    </source>
</evidence>
<feature type="transmembrane region" description="Helical" evidence="3">
    <location>
        <begin position="39"/>
        <end position="58"/>
    </location>
</feature>
<feature type="transmembrane region" description="Helical" evidence="3">
    <location>
        <begin position="79"/>
        <end position="98"/>
    </location>
</feature>
<dbReference type="InterPro" id="IPR002656">
    <property type="entry name" value="Acyl_transf_3_dom"/>
</dbReference>
<gene>
    <name evidence="7" type="ORF">HNR41_000363</name>
    <name evidence="6" type="ORF">JEOCOQ751_01222</name>
</gene>
<comment type="subcellular location">
    <subcellularLocation>
        <location evidence="1">Membrane</location>
    </subcellularLocation>
</comment>
<evidence type="ECO:0000256" key="3">
    <source>
        <dbReference type="SAM" id="Phobius"/>
    </source>
</evidence>
<dbReference type="AlphaFoldDB" id="A0A6V7RMI9"/>
<dbReference type="GO" id="GO:0016747">
    <property type="term" value="F:acyltransferase activity, transferring groups other than amino-acyl groups"/>
    <property type="evidence" value="ECO:0007669"/>
    <property type="project" value="InterPro"/>
</dbReference>
<dbReference type="PANTHER" id="PTHR23028:SF53">
    <property type="entry name" value="ACYL_TRANSF_3 DOMAIN-CONTAINING PROTEIN"/>
    <property type="match status" value="1"/>
</dbReference>
<dbReference type="EMBL" id="JACHFF010000001">
    <property type="protein sequence ID" value="MBB6422437.1"/>
    <property type="molecule type" value="Genomic_DNA"/>
</dbReference>
<reference evidence="7 9" key="2">
    <citation type="submission" date="2020-08" db="EMBL/GenBank/DDBJ databases">
        <title>Genomic Encyclopedia of Type Strains, Phase IV (KMG-IV): sequencing the most valuable type-strain genomes for metagenomic binning, comparative biology and taxonomic classification.</title>
        <authorList>
            <person name="Goeker M."/>
        </authorList>
    </citation>
    <scope>NUCLEOTIDE SEQUENCE [LARGE SCALE GENOMIC DNA]</scope>
    <source>
        <strain evidence="7 9">DSM 22419</strain>
    </source>
</reference>
<dbReference type="Pfam" id="PF01757">
    <property type="entry name" value="Acyl_transf_3"/>
    <property type="match status" value="1"/>
</dbReference>
<dbReference type="RefSeq" id="WP_184281152.1">
    <property type="nucleotide sequence ID" value="NZ_BMCO01000001.1"/>
</dbReference>
<comment type="similarity">
    <text evidence="2">Belongs to the acyltransferase 3 family.</text>
</comment>
<feature type="domain" description="SGNH" evidence="5">
    <location>
        <begin position="441"/>
        <end position="647"/>
    </location>
</feature>
<evidence type="ECO:0000313" key="8">
    <source>
        <dbReference type="Proteomes" id="UP000534001"/>
    </source>
</evidence>
<evidence type="ECO:0000256" key="2">
    <source>
        <dbReference type="ARBA" id="ARBA00007400"/>
    </source>
</evidence>
<feature type="transmembrane region" description="Helical" evidence="3">
    <location>
        <begin position="321"/>
        <end position="345"/>
    </location>
</feature>
<comment type="caution">
    <text evidence="6">The sequence shown here is derived from an EMBL/GenBank/DDBJ whole genome shotgun (WGS) entry which is preliminary data.</text>
</comment>
<dbReference type="PANTHER" id="PTHR23028">
    <property type="entry name" value="ACETYLTRANSFERASE"/>
    <property type="match status" value="1"/>
</dbReference>
<accession>A0A6V7RMI9</accession>
<feature type="transmembrane region" description="Helical" evidence="3">
    <location>
        <begin position="177"/>
        <end position="195"/>
    </location>
</feature>
<keyword evidence="3" id="KW-0812">Transmembrane</keyword>
<keyword evidence="9" id="KW-1185">Reference proteome</keyword>
<dbReference type="Proteomes" id="UP000545588">
    <property type="component" value="Unassembled WGS sequence"/>
</dbReference>
<evidence type="ECO:0000313" key="9">
    <source>
        <dbReference type="Proteomes" id="UP000545588"/>
    </source>
</evidence>
<sequence length="663" mass="75552">MQKEVRLEKKRFRPEIEGLRVIAALLVAIYHIWLGRVSGGVDVFFVVSGFLITASLVSRHLREGYVNLFKFVGNLMKRLLPASFFVLTAVVILTIIFLPSVQWKQLISELIASALYFENWRLAIDSVDYLDSSNPQSPLQHFWAMSIQGQFYIILFTIVTAAIFLSRAFKIQMRNMLVIIFSVILISSFIFSIYLTDANQPVAYFDTRARMYEFIVGGLLFLFIDRVKLTKSISFIIGWTGLTGLILCGIIFDVSTNFPGAMALWPVGCAVLVLLAGQNSTSFGVEKFLGNKIFVKLGSYSYAFYLWHWVILTFYKTSYDIKIGILDGSAILIVSIILSYITTEFVEKPVRARDGRFILRFAPVLAALLITSSYLIYEYKNTEIEFEGLIYSNDHPGAMSILQEYSNYDKNAELIPDLASVKDDLPLTYEKDCNQMGTRTEAKYCVAGNDEAEYEVALVGGSHSAHWYGAFEEITKENEQIKLVNITKSACRFSSDHMSDDCDEWNLNVLNLLAERKPDLVIMTADIGSNQYPEVTDGYLKRYSQLDEMGIEVMAIRDNPWFEVNIPECVEEYGPGSSNCQLDRQKILPEPSKWDRLEVKPDNVHYVDYTEHFCDEEVCYPTKGNVIIYFDANHITNTYMKTITPFITDDVYKILNEVSDFTV</sequence>
<dbReference type="GO" id="GO:0009103">
    <property type="term" value="P:lipopolysaccharide biosynthetic process"/>
    <property type="evidence" value="ECO:0007669"/>
    <property type="project" value="TreeGrafter"/>
</dbReference>
<dbReference type="Pfam" id="PF19040">
    <property type="entry name" value="SGNH"/>
    <property type="match status" value="1"/>
</dbReference>
<evidence type="ECO:0000259" key="5">
    <source>
        <dbReference type="Pfam" id="PF19040"/>
    </source>
</evidence>
<name>A0A6V7RMI9_9STAP</name>
<evidence type="ECO:0000259" key="4">
    <source>
        <dbReference type="Pfam" id="PF01757"/>
    </source>
</evidence>
<feature type="transmembrane region" description="Helical" evidence="3">
    <location>
        <begin position="12"/>
        <end position="33"/>
    </location>
</feature>
<evidence type="ECO:0000313" key="7">
    <source>
        <dbReference type="EMBL" id="MBB6422437.1"/>
    </source>
</evidence>
<keyword evidence="3" id="KW-0472">Membrane</keyword>
<proteinExistence type="inferred from homology"/>
<dbReference type="EMBL" id="CAJEWA010000006">
    <property type="protein sequence ID" value="CAD2078628.1"/>
    <property type="molecule type" value="Genomic_DNA"/>
</dbReference>
<dbReference type="InterPro" id="IPR050879">
    <property type="entry name" value="Acyltransferase_3"/>
</dbReference>
<feature type="transmembrane region" description="Helical" evidence="3">
    <location>
        <begin position="297"/>
        <end position="315"/>
    </location>
</feature>
<evidence type="ECO:0000313" key="6">
    <source>
        <dbReference type="EMBL" id="CAD2078628.1"/>
    </source>
</evidence>
<feature type="transmembrane region" description="Helical" evidence="3">
    <location>
        <begin position="357"/>
        <end position="377"/>
    </location>
</feature>
<feature type="transmembrane region" description="Helical" evidence="3">
    <location>
        <begin position="142"/>
        <end position="165"/>
    </location>
</feature>